<reference evidence="1" key="1">
    <citation type="journal article" date="2015" name="Nature">
        <title>Complex archaea that bridge the gap between prokaryotes and eukaryotes.</title>
        <authorList>
            <person name="Spang A."/>
            <person name="Saw J.H."/>
            <person name="Jorgensen S.L."/>
            <person name="Zaremba-Niedzwiedzka K."/>
            <person name="Martijn J."/>
            <person name="Lind A.E."/>
            <person name="van Eijk R."/>
            <person name="Schleper C."/>
            <person name="Guy L."/>
            <person name="Ettema T.J."/>
        </authorList>
    </citation>
    <scope>NUCLEOTIDE SEQUENCE</scope>
</reference>
<dbReference type="AlphaFoldDB" id="A0A0F9TEQ0"/>
<evidence type="ECO:0000313" key="1">
    <source>
        <dbReference type="EMBL" id="KKN79685.1"/>
    </source>
</evidence>
<gene>
    <name evidence="1" type="ORF">LCGC14_0337070</name>
</gene>
<proteinExistence type="predicted"/>
<comment type="caution">
    <text evidence="1">The sequence shown here is derived from an EMBL/GenBank/DDBJ whole genome shotgun (WGS) entry which is preliminary data.</text>
</comment>
<accession>A0A0F9TEQ0</accession>
<protein>
    <submittedName>
        <fullName evidence="1">Uncharacterized protein</fullName>
    </submittedName>
</protein>
<dbReference type="EMBL" id="LAZR01000243">
    <property type="protein sequence ID" value="KKN79685.1"/>
    <property type="molecule type" value="Genomic_DNA"/>
</dbReference>
<name>A0A0F9TEQ0_9ZZZZ</name>
<organism evidence="1">
    <name type="scientific">marine sediment metagenome</name>
    <dbReference type="NCBI Taxonomy" id="412755"/>
    <lineage>
        <taxon>unclassified sequences</taxon>
        <taxon>metagenomes</taxon>
        <taxon>ecological metagenomes</taxon>
    </lineage>
</organism>
<sequence>MFVKDLFNFTVFLKNQGQSRWFPPEEVIAALNRAQIDKYNQEFKKFESNGEVTDSMQPFKKNKIIIRDNDQFILPDDYYNHTNIASIVKEESVIVGEYPAADIVSDDEWLEWKRIDSLLTPSTEYPVFRLAGGYIDYLPITLNFVKLYYLRSIVKAVYNYNIVDGGIVFNSALSVDPIFSEKDHNILVVQTLKYLGVQLRDNMATAFDQIHTLKTDS</sequence>